<evidence type="ECO:0008006" key="4">
    <source>
        <dbReference type="Google" id="ProtNLM"/>
    </source>
</evidence>
<reference evidence="3" key="1">
    <citation type="submission" date="2015-05" db="EMBL/GenBank/DDBJ databases">
        <title>Draft genome sequencing of a biphenyl-degrading bacterium, Pseudomonas balearica KF707 (=NBRC110670).</title>
        <authorList>
            <person name="Kimura N."/>
            <person name="Hirose J."/>
            <person name="Watanabe T."/>
            <person name="Suenaga H."/>
            <person name="Fujihara H."/>
            <person name="Noguchi M."/>
            <person name="Hashimoto M."/>
            <person name="Shimodaira J."/>
            <person name="Tsuchikane K."/>
            <person name="Hosoyama A."/>
            <person name="Yamazoe A."/>
            <person name="Fujita N."/>
            <person name="Furukawa K."/>
        </authorList>
    </citation>
    <scope>NUCLEOTIDE SEQUENCE [LARGE SCALE GENOMIC DNA]</scope>
    <source>
        <strain evidence="3">DSM 10086 / NBRC 110670 / KF707</strain>
    </source>
</reference>
<dbReference type="Gene3D" id="2.50.20.10">
    <property type="entry name" value="Lipoprotein localisation LolA/LolB/LppX"/>
    <property type="match status" value="1"/>
</dbReference>
<gene>
    <name evidence="2" type="ORF">KF707C_25010</name>
</gene>
<evidence type="ECO:0000313" key="3">
    <source>
        <dbReference type="Proteomes" id="UP000218554"/>
    </source>
</evidence>
<dbReference type="Pfam" id="PF07044">
    <property type="entry name" value="DUF1329"/>
    <property type="match status" value="1"/>
</dbReference>
<dbReference type="InterPro" id="IPR010752">
    <property type="entry name" value="DUF1329"/>
</dbReference>
<dbReference type="AlphaFoldDB" id="A0AAD1FFN5"/>
<dbReference type="Proteomes" id="UP000218554">
    <property type="component" value="Chromosome"/>
</dbReference>
<dbReference type="CDD" id="cd16329">
    <property type="entry name" value="LolA_like"/>
    <property type="match status" value="1"/>
</dbReference>
<dbReference type="KEGG" id="pfuw:KF707C_25010"/>
<reference evidence="2 3" key="2">
    <citation type="journal article" date="2017" name="Int. J. Syst. Evol. Microbiol.">
        <title>Pseudomonas furukawaii sp. nov., a polychlorinated biphenyl-degrading bacterium isolated from biphenyl-contaminated soil in Japan.</title>
        <authorList>
            <person name="Kimura N."/>
            <person name="Watanabe T."/>
            <person name="Suenaga H."/>
            <person name="Fujihara H."/>
            <person name="Futagami T."/>
            <person name="Goto M."/>
            <person name="Hanada S."/>
            <person name="Hirose J."/>
        </authorList>
    </citation>
    <scope>NUCLEOTIDE SEQUENCE [LARGE SCALE GENOMIC DNA]</scope>
    <source>
        <strain evidence="3">DSM 10086 / NBRC 110670 / KF707</strain>
    </source>
</reference>
<protein>
    <recommendedName>
        <fullName evidence="4">Outer membrane lipoprotein-sorting protein</fullName>
    </recommendedName>
</protein>
<dbReference type="RefSeq" id="WP_003447977.1">
    <property type="nucleotide sequence ID" value="NZ_AJMR01000004.1"/>
</dbReference>
<organism evidence="2 3">
    <name type="scientific">Metapseudomonas furukawaii</name>
    <name type="common">Pseudomonas furukawaii</name>
    <dbReference type="NCBI Taxonomy" id="1149133"/>
    <lineage>
        <taxon>Bacteria</taxon>
        <taxon>Pseudomonadati</taxon>
        <taxon>Pseudomonadota</taxon>
        <taxon>Gammaproteobacteria</taxon>
        <taxon>Pseudomonadales</taxon>
        <taxon>Pseudomonadaceae</taxon>
        <taxon>Metapseudomonas</taxon>
    </lineage>
</organism>
<feature type="chain" id="PRO_5041910433" description="Outer membrane lipoprotein-sorting protein" evidence="1">
    <location>
        <begin position="26"/>
        <end position="456"/>
    </location>
</feature>
<keyword evidence="1" id="KW-0732">Signal</keyword>
<sequence length="456" mass="50330">MNNTPSLLRGGALFCTLLLSGQCLAAVSPEEAAALNAGLTPIGAERAGSPDGRIPAWDGGLKPAAPKLSANGTPVDPFAGEKPLFTIDASNYTQYQEQLSPGQIALLERFPASFRLPVYPSHRPVAVPDAVRESAARNAVSAHLVNDGNGVEGFAGTLAFPISRNGLEVLWNHLTRNRNPSFRLTTDSAAPQKDGAYTVMTTQQYFTRRDAVKGMAPDQARNILYYYSHLLTAPSRMVGEVVLVHETLDQVAEPRLSWVYSAGQRRVRRAPTLAYDTAGPTTAGLRTADSRDMFNGAPDRYDWKLVGKRTLYVPYNSYRLASPDLSYDSLLLPGHINPDATRYELHRVWEVVATLKPGMRHIYSKRHYFVDEDTWAILEADHYDNRGELWRVGEAHSFYHFTGQAAVNAMEITYDLNNGRYLASGLTSEQRNPFDFSYQASASDYSPGALRSKGLR</sequence>
<proteinExistence type="predicted"/>
<accession>A0AAD1FFN5</accession>
<name>A0AAD1FFN5_METFU</name>
<evidence type="ECO:0000313" key="2">
    <source>
        <dbReference type="EMBL" id="BAU74189.1"/>
    </source>
</evidence>
<evidence type="ECO:0000256" key="1">
    <source>
        <dbReference type="SAM" id="SignalP"/>
    </source>
</evidence>
<dbReference type="EMBL" id="AP014862">
    <property type="protein sequence ID" value="BAU74189.1"/>
    <property type="molecule type" value="Genomic_DNA"/>
</dbReference>
<feature type="signal peptide" evidence="1">
    <location>
        <begin position="1"/>
        <end position="25"/>
    </location>
</feature>
<keyword evidence="3" id="KW-1185">Reference proteome</keyword>